<accession>A0A813V2C9</accession>
<keyword evidence="2 7" id="KW-0808">Transferase</keyword>
<evidence type="ECO:0000313" key="12">
    <source>
        <dbReference type="EMBL" id="CAF3618871.1"/>
    </source>
</evidence>
<comment type="caution">
    <text evidence="10">The sequence shown here is derived from an EMBL/GenBank/DDBJ whole genome shotgun (WGS) entry which is preliminary data.</text>
</comment>
<feature type="transmembrane region" description="Helical" evidence="7">
    <location>
        <begin position="12"/>
        <end position="33"/>
    </location>
</feature>
<dbReference type="AlphaFoldDB" id="A0A813V2C9"/>
<gene>
    <name evidence="10" type="ORF">GPM918_LOCUS5093</name>
    <name evidence="11" type="ORF">OVA965_LOCUS10802</name>
    <name evidence="12" type="ORF">SRO942_LOCUS5094</name>
    <name evidence="13" type="ORF">TMI583_LOCUS10798</name>
</gene>
<keyword evidence="5 7" id="KW-0472">Membrane</keyword>
<dbReference type="EMBL" id="CAJNOK010004056">
    <property type="protein sequence ID" value="CAF0924458.1"/>
    <property type="molecule type" value="Genomic_DNA"/>
</dbReference>
<dbReference type="GO" id="GO:0019706">
    <property type="term" value="F:protein-cysteine S-palmitoyltransferase activity"/>
    <property type="evidence" value="ECO:0007669"/>
    <property type="project" value="UniProtKB-EC"/>
</dbReference>
<feature type="domain" description="Palmitoyltransferase DHHC" evidence="9">
    <location>
        <begin position="89"/>
        <end position="214"/>
    </location>
</feature>
<comment type="similarity">
    <text evidence="7">Belongs to the DHHC palmitoyltransferase family.</text>
</comment>
<evidence type="ECO:0000313" key="10">
    <source>
        <dbReference type="EMBL" id="CAF0831784.1"/>
    </source>
</evidence>
<dbReference type="Proteomes" id="UP000681722">
    <property type="component" value="Unassembled WGS sequence"/>
</dbReference>
<evidence type="ECO:0000313" key="13">
    <source>
        <dbReference type="EMBL" id="CAF3701593.1"/>
    </source>
</evidence>
<feature type="compositionally biased region" description="Polar residues" evidence="8">
    <location>
        <begin position="328"/>
        <end position="352"/>
    </location>
</feature>
<evidence type="ECO:0000256" key="8">
    <source>
        <dbReference type="SAM" id="MobiDB-lite"/>
    </source>
</evidence>
<evidence type="ECO:0000259" key="9">
    <source>
        <dbReference type="Pfam" id="PF01529"/>
    </source>
</evidence>
<dbReference type="Pfam" id="PF01529">
    <property type="entry name" value="DHHC"/>
    <property type="match status" value="1"/>
</dbReference>
<evidence type="ECO:0000256" key="4">
    <source>
        <dbReference type="ARBA" id="ARBA00022989"/>
    </source>
</evidence>
<comment type="subcellular location">
    <subcellularLocation>
        <location evidence="1">Membrane</location>
        <topology evidence="1">Multi-pass membrane protein</topology>
    </subcellularLocation>
</comment>
<feature type="transmembrane region" description="Helical" evidence="7">
    <location>
        <begin position="122"/>
        <end position="142"/>
    </location>
</feature>
<feature type="region of interest" description="Disordered" evidence="8">
    <location>
        <begin position="327"/>
        <end position="358"/>
    </location>
</feature>
<organism evidence="10 14">
    <name type="scientific">Didymodactylos carnosus</name>
    <dbReference type="NCBI Taxonomy" id="1234261"/>
    <lineage>
        <taxon>Eukaryota</taxon>
        <taxon>Metazoa</taxon>
        <taxon>Spiralia</taxon>
        <taxon>Gnathifera</taxon>
        <taxon>Rotifera</taxon>
        <taxon>Eurotatoria</taxon>
        <taxon>Bdelloidea</taxon>
        <taxon>Philodinida</taxon>
        <taxon>Philodinidae</taxon>
        <taxon>Didymodactylos</taxon>
    </lineage>
</organism>
<evidence type="ECO:0000256" key="3">
    <source>
        <dbReference type="ARBA" id="ARBA00022692"/>
    </source>
</evidence>
<comment type="domain">
    <text evidence="7">The DHHC domain is required for palmitoyltransferase activity.</text>
</comment>
<dbReference type="Proteomes" id="UP000677228">
    <property type="component" value="Unassembled WGS sequence"/>
</dbReference>
<dbReference type="Proteomes" id="UP000663829">
    <property type="component" value="Unassembled WGS sequence"/>
</dbReference>
<keyword evidence="4 7" id="KW-1133">Transmembrane helix</keyword>
<name>A0A813V2C9_9BILA</name>
<evidence type="ECO:0000256" key="5">
    <source>
        <dbReference type="ARBA" id="ARBA00023136"/>
    </source>
</evidence>
<evidence type="ECO:0000256" key="2">
    <source>
        <dbReference type="ARBA" id="ARBA00022679"/>
    </source>
</evidence>
<keyword evidence="6 7" id="KW-0012">Acyltransferase</keyword>
<dbReference type="PROSITE" id="PS50216">
    <property type="entry name" value="DHHC"/>
    <property type="match status" value="1"/>
</dbReference>
<evidence type="ECO:0000256" key="1">
    <source>
        <dbReference type="ARBA" id="ARBA00004141"/>
    </source>
</evidence>
<dbReference type="EC" id="2.3.1.225" evidence="7"/>
<dbReference type="EMBL" id="CAJOBA010004058">
    <property type="protein sequence ID" value="CAF3701593.1"/>
    <property type="molecule type" value="Genomic_DNA"/>
</dbReference>
<proteinExistence type="inferred from homology"/>
<keyword evidence="3 7" id="KW-0812">Transmembrane</keyword>
<keyword evidence="14" id="KW-1185">Reference proteome</keyword>
<dbReference type="InterPro" id="IPR001594">
    <property type="entry name" value="Palmitoyltrfase_DHHC"/>
</dbReference>
<dbReference type="GO" id="GO:0016020">
    <property type="term" value="C:membrane"/>
    <property type="evidence" value="ECO:0007669"/>
    <property type="project" value="UniProtKB-SubCell"/>
</dbReference>
<dbReference type="OrthoDB" id="331948at2759"/>
<reference evidence="10" key="1">
    <citation type="submission" date="2021-02" db="EMBL/GenBank/DDBJ databases">
        <authorList>
            <person name="Nowell W R."/>
        </authorList>
    </citation>
    <scope>NUCLEOTIDE SEQUENCE</scope>
</reference>
<evidence type="ECO:0000256" key="6">
    <source>
        <dbReference type="ARBA" id="ARBA00023315"/>
    </source>
</evidence>
<dbReference type="Proteomes" id="UP000682733">
    <property type="component" value="Unassembled WGS sequence"/>
</dbReference>
<protein>
    <recommendedName>
        <fullName evidence="7">Palmitoyltransferase</fullName>
        <ecNumber evidence="7">2.3.1.225</ecNumber>
    </recommendedName>
</protein>
<dbReference type="PANTHER" id="PTHR12246">
    <property type="entry name" value="PALMITOYLTRANSFERASE ZDHHC16"/>
    <property type="match status" value="1"/>
</dbReference>
<evidence type="ECO:0000313" key="14">
    <source>
        <dbReference type="Proteomes" id="UP000663829"/>
    </source>
</evidence>
<dbReference type="EMBL" id="CAJOBC010000722">
    <property type="protein sequence ID" value="CAF3618871.1"/>
    <property type="molecule type" value="Genomic_DNA"/>
</dbReference>
<feature type="transmembrane region" description="Helical" evidence="7">
    <location>
        <begin position="177"/>
        <end position="198"/>
    </location>
</feature>
<sequence>MSVRSRKLLAHSIGYLCITIFFGLTTYIVYVYYTTIARSVINESYPKFIWHFIFGNWLMINIYFNYMMAWLTSPGYAKDFQPLATQYPACKKCSYHKPPRTHHCRWCDKWLDNCVGWANHRYFFQFCCYMSAGCFYAGIFGFREYQIGLIGEKRFSQTNCIFHAFEILETLDIVGFLTYYIFIAGLTISILLVGLILWHANMIMHGETSLERMLNVEYRQQCSQEGYLFVNPYDFGRLENWKIFFGARTLREFCRKVLLPSTHKPHGNGVTWDGFNVNLNAFEKQYQPTTNNNNNNIRPTRVLYSSSPMPNIPFGYPRARTPIVPPWETSTLPRPSSPLTFLGNQHPVQPQHESNKVL</sequence>
<evidence type="ECO:0000256" key="7">
    <source>
        <dbReference type="RuleBase" id="RU079119"/>
    </source>
</evidence>
<evidence type="ECO:0000313" key="11">
    <source>
        <dbReference type="EMBL" id="CAF0924458.1"/>
    </source>
</evidence>
<comment type="catalytic activity">
    <reaction evidence="7">
        <text>L-cysteinyl-[protein] + hexadecanoyl-CoA = S-hexadecanoyl-L-cysteinyl-[protein] + CoA</text>
        <dbReference type="Rhea" id="RHEA:36683"/>
        <dbReference type="Rhea" id="RHEA-COMP:10131"/>
        <dbReference type="Rhea" id="RHEA-COMP:11032"/>
        <dbReference type="ChEBI" id="CHEBI:29950"/>
        <dbReference type="ChEBI" id="CHEBI:57287"/>
        <dbReference type="ChEBI" id="CHEBI:57379"/>
        <dbReference type="ChEBI" id="CHEBI:74151"/>
        <dbReference type="EC" id="2.3.1.225"/>
    </reaction>
</comment>
<dbReference type="EMBL" id="CAJNOQ010000722">
    <property type="protein sequence ID" value="CAF0831784.1"/>
    <property type="molecule type" value="Genomic_DNA"/>
</dbReference>
<dbReference type="InterPro" id="IPR039859">
    <property type="entry name" value="PFA4/ZDH16/20/ERF2-like"/>
</dbReference>
<feature type="transmembrane region" description="Helical" evidence="7">
    <location>
        <begin position="48"/>
        <end position="66"/>
    </location>
</feature>